<comment type="caution">
    <text evidence="1">The sequence shown here is derived from an EMBL/GenBank/DDBJ whole genome shotgun (WGS) entry which is preliminary data.</text>
</comment>
<name>A0A9Q3VBR3_CLOBO</name>
<dbReference type="RefSeq" id="WP_003377924.1">
    <property type="nucleotide sequence ID" value="NZ_JAAMYB010000015.1"/>
</dbReference>
<gene>
    <name evidence="1" type="ORF">G8S53_10590</name>
</gene>
<accession>A0A9Q3VBR3</accession>
<evidence type="ECO:0000313" key="1">
    <source>
        <dbReference type="EMBL" id="MCD3195723.1"/>
    </source>
</evidence>
<dbReference type="EMBL" id="JAAMYB010000015">
    <property type="protein sequence ID" value="MCD3195723.1"/>
    <property type="molecule type" value="Genomic_DNA"/>
</dbReference>
<proteinExistence type="predicted"/>
<dbReference type="Proteomes" id="UP000813637">
    <property type="component" value="Unassembled WGS sequence"/>
</dbReference>
<evidence type="ECO:0000313" key="2">
    <source>
        <dbReference type="Proteomes" id="UP000813637"/>
    </source>
</evidence>
<protein>
    <submittedName>
        <fullName evidence="1">Uncharacterized protein</fullName>
    </submittedName>
</protein>
<dbReference type="AlphaFoldDB" id="A0A9Q3VBR3"/>
<sequence>MTDKEKLKKKINSKVNELIDGAAQIGSINFFEINIKHTKNDLMIELKNKYKDRV</sequence>
<reference evidence="1" key="1">
    <citation type="submission" date="2020-02" db="EMBL/GenBank/DDBJ databases">
        <authorList>
            <person name="Fillo S."/>
            <person name="Giordani F."/>
            <person name="Tonon E."/>
            <person name="Drigo I."/>
            <person name="Anselmo A."/>
            <person name="Fortunato A."/>
            <person name="Bano L."/>
            <person name="Lista F."/>
        </authorList>
    </citation>
    <scope>NUCLEOTIDE SEQUENCE</scope>
    <source>
        <strain evidence="1">IZSVe-TV_9877_3_12</strain>
    </source>
</reference>
<reference evidence="1" key="2">
    <citation type="journal article" date="2021" name="Microorganisms">
        <title>Extensive Genome Exploration of Clostridium botulinum Group III Field Strains.</title>
        <authorList>
            <person name="Fillo S."/>
            <person name="Giordani F."/>
            <person name="Tonon E."/>
            <person name="Drigo I."/>
            <person name="Anselmo A."/>
            <person name="Fortunato A."/>
            <person name="Lista F."/>
            <person name="Bano L."/>
        </authorList>
    </citation>
    <scope>NUCLEOTIDE SEQUENCE</scope>
    <source>
        <strain evidence="1">IZSVe-TV_9877_3_12</strain>
    </source>
</reference>
<organism evidence="1 2">
    <name type="scientific">Clostridium botulinum C</name>
    <dbReference type="NCBI Taxonomy" id="36828"/>
    <lineage>
        <taxon>Bacteria</taxon>
        <taxon>Bacillati</taxon>
        <taxon>Bacillota</taxon>
        <taxon>Clostridia</taxon>
        <taxon>Eubacteriales</taxon>
        <taxon>Clostridiaceae</taxon>
        <taxon>Clostridium</taxon>
    </lineage>
</organism>